<name>A0A061S840_9CHLO</name>
<protein>
    <submittedName>
        <fullName evidence="1">Uncharacterized protein</fullName>
    </submittedName>
</protein>
<accession>A0A061S840</accession>
<feature type="non-terminal residue" evidence="1">
    <location>
        <position position="1"/>
    </location>
</feature>
<dbReference type="EMBL" id="GBEZ01006217">
    <property type="protein sequence ID" value="JAC79164.1"/>
    <property type="molecule type" value="Transcribed_RNA"/>
</dbReference>
<evidence type="ECO:0000313" key="1">
    <source>
        <dbReference type="EMBL" id="JAC79164.1"/>
    </source>
</evidence>
<organism evidence="1">
    <name type="scientific">Tetraselmis sp. GSL018</name>
    <dbReference type="NCBI Taxonomy" id="582737"/>
    <lineage>
        <taxon>Eukaryota</taxon>
        <taxon>Viridiplantae</taxon>
        <taxon>Chlorophyta</taxon>
        <taxon>core chlorophytes</taxon>
        <taxon>Chlorodendrophyceae</taxon>
        <taxon>Chlorodendrales</taxon>
        <taxon>Chlorodendraceae</taxon>
        <taxon>Tetraselmis</taxon>
    </lineage>
</organism>
<sequence>ATDLRKASNTQARATCFEYLMVSVVTFDGGLERVASLRMQPTKERK</sequence>
<dbReference type="AlphaFoldDB" id="A0A061S840"/>
<gene>
    <name evidence="1" type="ORF">TSPGSL018_13371</name>
</gene>
<proteinExistence type="predicted"/>
<reference evidence="1" key="1">
    <citation type="submission" date="2014-05" db="EMBL/GenBank/DDBJ databases">
        <title>The transcriptome of the halophilic microalga Tetraselmis sp. GSL018 isolated from the Great Salt Lake, Utah.</title>
        <authorList>
            <person name="Jinkerson R.E."/>
            <person name="D'Adamo S."/>
            <person name="Posewitz M.C."/>
        </authorList>
    </citation>
    <scope>NUCLEOTIDE SEQUENCE</scope>
    <source>
        <strain evidence="1">GSL018</strain>
    </source>
</reference>